<evidence type="ECO:0000256" key="2">
    <source>
        <dbReference type="ARBA" id="ARBA00012438"/>
    </source>
</evidence>
<keyword evidence="17" id="KW-1185">Reference proteome</keyword>
<evidence type="ECO:0000256" key="7">
    <source>
        <dbReference type="ARBA" id="ARBA00022801"/>
    </source>
</evidence>
<dbReference type="SUPFAM" id="SSF55785">
    <property type="entry name" value="PYP-like sensor domain (PAS domain)"/>
    <property type="match status" value="1"/>
</dbReference>
<dbReference type="eggNOG" id="COG3852">
    <property type="taxonomic scope" value="Bacteria"/>
</dbReference>
<comment type="function">
    <text evidence="11">Member of the two-component regulatory system NtrB/NtrC, which controls expression of the nitrogen-regulated (ntr) genes in response to nitrogen limitation. Under conditions of nitrogen limitation, NtrB autophosphorylates and transfers the phosphoryl group to NtrC. In the presence of nitrogen, acts as a phosphatase that dephosphorylates and inactivates NtrC.</text>
</comment>
<proteinExistence type="predicted"/>
<dbReference type="EC" id="2.7.13.3" evidence="2"/>
<dbReference type="GO" id="GO:0016787">
    <property type="term" value="F:hydrolase activity"/>
    <property type="evidence" value="ECO:0007669"/>
    <property type="project" value="UniProtKB-KW"/>
</dbReference>
<evidence type="ECO:0000256" key="12">
    <source>
        <dbReference type="ARBA" id="ARBA00039567"/>
    </source>
</evidence>
<evidence type="ECO:0000313" key="17">
    <source>
        <dbReference type="Proteomes" id="UP000027997"/>
    </source>
</evidence>
<dbReference type="InterPro" id="IPR003594">
    <property type="entry name" value="HATPase_dom"/>
</dbReference>
<dbReference type="GO" id="GO:0006355">
    <property type="term" value="P:regulation of DNA-templated transcription"/>
    <property type="evidence" value="ECO:0007669"/>
    <property type="project" value="InterPro"/>
</dbReference>
<keyword evidence="7" id="KW-0378">Hydrolase</keyword>
<protein>
    <recommendedName>
        <fullName evidence="12">Sensory histidine kinase/phosphatase NtrB</fullName>
        <ecNumber evidence="2">2.7.13.3</ecNumber>
    </recommendedName>
    <alternativeName>
        <fullName evidence="13">Nitrogen regulation protein NR(II)</fullName>
    </alternativeName>
    <alternativeName>
        <fullName evidence="14">Nitrogen regulator II</fullName>
    </alternativeName>
</protein>
<evidence type="ECO:0000256" key="3">
    <source>
        <dbReference type="ARBA" id="ARBA00022553"/>
    </source>
</evidence>
<dbReference type="Pfam" id="PF00512">
    <property type="entry name" value="HisKA"/>
    <property type="match status" value="1"/>
</dbReference>
<comment type="caution">
    <text evidence="16">The sequence shown here is derived from an EMBL/GenBank/DDBJ whole genome shotgun (WGS) entry which is preliminary data.</text>
</comment>
<dbReference type="CDD" id="cd00082">
    <property type="entry name" value="HisKA"/>
    <property type="match status" value="1"/>
</dbReference>
<dbReference type="PANTHER" id="PTHR43065:SF16">
    <property type="entry name" value="SENSORY HISTIDINE KINASE_PHOSPHATASE NTRB"/>
    <property type="match status" value="1"/>
</dbReference>
<keyword evidence="9" id="KW-0902">Two-component regulatory system</keyword>
<dbReference type="PANTHER" id="PTHR43065">
    <property type="entry name" value="SENSOR HISTIDINE KINASE"/>
    <property type="match status" value="1"/>
</dbReference>
<keyword evidence="3" id="KW-0597">Phosphoprotein</keyword>
<keyword evidence="4" id="KW-0808">Transferase</keyword>
<keyword evidence="6 16" id="KW-0418">Kinase</keyword>
<dbReference type="GO" id="GO:0005524">
    <property type="term" value="F:ATP binding"/>
    <property type="evidence" value="ECO:0007669"/>
    <property type="project" value="UniProtKB-KW"/>
</dbReference>
<dbReference type="SUPFAM" id="SSF47384">
    <property type="entry name" value="Homodimeric domain of signal transducing histidine kinase"/>
    <property type="match status" value="1"/>
</dbReference>
<sequence>MQNIILDNLNTAIIVLDQDFSVLTLNPAAETLLDTSLKRIMNLSIVSLISEELLRTDLDRSLSQYQQFTRRETDFPINGEMVNVDYSISPIDCGDAKLLLEINPRDRVQKITREESLIAKQETSRILVRGLAHEVKNPLGGIRGAAQLLARELDDKGLKEFTEIIIQEADRLRDLVDQMLGPLQPPKMEALNIHEVLERVMQLINAETGGELRLKRDYDPSIPDIPGDFERMIQAILNLVRNAMQAIDQAMPRSEGLITLRTRIARQFTIGTQRRRLVCHLSIIDNGPGIPPELIENIFYPMISGRADGTGLGLPMAQSIISLHQGLVECESKSGETIFHVYLPLSNGPLSMETSQE</sequence>
<dbReference type="Pfam" id="PF02518">
    <property type="entry name" value="HATPase_c"/>
    <property type="match status" value="1"/>
</dbReference>
<dbReference type="InterPro" id="IPR035965">
    <property type="entry name" value="PAS-like_dom_sf"/>
</dbReference>
<evidence type="ECO:0000256" key="4">
    <source>
        <dbReference type="ARBA" id="ARBA00022679"/>
    </source>
</evidence>
<evidence type="ECO:0000256" key="1">
    <source>
        <dbReference type="ARBA" id="ARBA00000085"/>
    </source>
</evidence>
<dbReference type="GO" id="GO:0000155">
    <property type="term" value="F:phosphorelay sensor kinase activity"/>
    <property type="evidence" value="ECO:0007669"/>
    <property type="project" value="InterPro"/>
</dbReference>
<dbReference type="EMBL" id="JOJP01000001">
    <property type="protein sequence ID" value="KEI70060.1"/>
    <property type="molecule type" value="Genomic_DNA"/>
</dbReference>
<dbReference type="Gene3D" id="1.10.287.130">
    <property type="match status" value="1"/>
</dbReference>
<dbReference type="Gene3D" id="3.30.565.10">
    <property type="entry name" value="Histidine kinase-like ATPase, C-terminal domain"/>
    <property type="match status" value="1"/>
</dbReference>
<dbReference type="NCBIfam" id="TIGR00229">
    <property type="entry name" value="sensory_box"/>
    <property type="match status" value="1"/>
</dbReference>
<dbReference type="SUPFAM" id="SSF55874">
    <property type="entry name" value="ATPase domain of HSP90 chaperone/DNA topoisomerase II/histidine kinase"/>
    <property type="match status" value="1"/>
</dbReference>
<dbReference type="PRINTS" id="PR00344">
    <property type="entry name" value="BCTRLSENSOR"/>
</dbReference>
<dbReference type="InterPro" id="IPR036097">
    <property type="entry name" value="HisK_dim/P_sf"/>
</dbReference>
<dbReference type="InterPro" id="IPR004358">
    <property type="entry name" value="Sig_transdc_His_kin-like_C"/>
</dbReference>
<dbReference type="Proteomes" id="UP000027997">
    <property type="component" value="Unassembled WGS sequence"/>
</dbReference>
<dbReference type="InterPro" id="IPR036890">
    <property type="entry name" value="HATPase_C_sf"/>
</dbReference>
<dbReference type="SMART" id="SM00388">
    <property type="entry name" value="HisKA"/>
    <property type="match status" value="1"/>
</dbReference>
<evidence type="ECO:0000259" key="15">
    <source>
        <dbReference type="PROSITE" id="PS50109"/>
    </source>
</evidence>
<evidence type="ECO:0000256" key="9">
    <source>
        <dbReference type="ARBA" id="ARBA00023012"/>
    </source>
</evidence>
<dbReference type="SMART" id="SM00387">
    <property type="entry name" value="HATPase_c"/>
    <property type="match status" value="1"/>
</dbReference>
<dbReference type="NCBIfam" id="NF008293">
    <property type="entry name" value="PRK11073.1"/>
    <property type="match status" value="1"/>
</dbReference>
<reference evidence="16 17" key="1">
    <citation type="submission" date="2014-06" db="EMBL/GenBank/DDBJ databases">
        <title>Whole Genome Sequences of Three Symbiotic Endozoicomonas Bacteria.</title>
        <authorList>
            <person name="Neave M.J."/>
            <person name="Apprill A."/>
            <person name="Voolstra C.R."/>
        </authorList>
    </citation>
    <scope>NUCLEOTIDE SEQUENCE [LARGE SCALE GENOMIC DNA]</scope>
    <source>
        <strain evidence="16 17">DSM 22380</strain>
    </source>
</reference>
<dbReference type="AlphaFoldDB" id="A0A081K7D4"/>
<evidence type="ECO:0000256" key="6">
    <source>
        <dbReference type="ARBA" id="ARBA00022777"/>
    </source>
</evidence>
<dbReference type="RefSeq" id="WP_020584201.1">
    <property type="nucleotide sequence ID" value="NZ_JOJP01000001.1"/>
</dbReference>
<feature type="domain" description="Histidine kinase" evidence="15">
    <location>
        <begin position="130"/>
        <end position="347"/>
    </location>
</feature>
<dbReference type="InterPro" id="IPR003661">
    <property type="entry name" value="HisK_dim/P_dom"/>
</dbReference>
<evidence type="ECO:0000256" key="14">
    <source>
        <dbReference type="ARBA" id="ARBA00043094"/>
    </source>
</evidence>
<dbReference type="Gene3D" id="3.30.450.20">
    <property type="entry name" value="PAS domain"/>
    <property type="match status" value="1"/>
</dbReference>
<keyword evidence="8" id="KW-0067">ATP-binding</keyword>
<dbReference type="InterPro" id="IPR005467">
    <property type="entry name" value="His_kinase_dom"/>
</dbReference>
<evidence type="ECO:0000256" key="5">
    <source>
        <dbReference type="ARBA" id="ARBA00022741"/>
    </source>
</evidence>
<keyword evidence="5" id="KW-0547">Nucleotide-binding</keyword>
<dbReference type="InterPro" id="IPR000014">
    <property type="entry name" value="PAS"/>
</dbReference>
<evidence type="ECO:0000256" key="8">
    <source>
        <dbReference type="ARBA" id="ARBA00022840"/>
    </source>
</evidence>
<dbReference type="PROSITE" id="PS50109">
    <property type="entry name" value="HIS_KIN"/>
    <property type="match status" value="1"/>
</dbReference>
<organism evidence="16 17">
    <name type="scientific">Endozoicomonas elysicola</name>
    <dbReference type="NCBI Taxonomy" id="305900"/>
    <lineage>
        <taxon>Bacteria</taxon>
        <taxon>Pseudomonadati</taxon>
        <taxon>Pseudomonadota</taxon>
        <taxon>Gammaproteobacteria</taxon>
        <taxon>Oceanospirillales</taxon>
        <taxon>Endozoicomonadaceae</taxon>
        <taxon>Endozoicomonas</taxon>
    </lineage>
</organism>
<evidence type="ECO:0000256" key="13">
    <source>
        <dbReference type="ARBA" id="ARBA00042313"/>
    </source>
</evidence>
<comment type="catalytic activity">
    <reaction evidence="1">
        <text>ATP + protein L-histidine = ADP + protein N-phospho-L-histidine.</text>
        <dbReference type="EC" id="2.7.13.3"/>
    </reaction>
</comment>
<dbReference type="Pfam" id="PF00989">
    <property type="entry name" value="PAS"/>
    <property type="match status" value="1"/>
</dbReference>
<evidence type="ECO:0000256" key="11">
    <source>
        <dbReference type="ARBA" id="ARBA00037696"/>
    </source>
</evidence>
<keyword evidence="10" id="KW-0535">Nitrogen fixation</keyword>
<evidence type="ECO:0000313" key="16">
    <source>
        <dbReference type="EMBL" id="KEI70060.1"/>
    </source>
</evidence>
<dbReference type="STRING" id="305900.GV64_04255"/>
<name>A0A081K7D4_9GAMM</name>
<dbReference type="InterPro" id="IPR013767">
    <property type="entry name" value="PAS_fold"/>
</dbReference>
<evidence type="ECO:0000256" key="10">
    <source>
        <dbReference type="ARBA" id="ARBA00023231"/>
    </source>
</evidence>
<accession>A0A081K7D4</accession>
<gene>
    <name evidence="16" type="ORF">GV64_04255</name>
</gene>